<feature type="region of interest" description="Disordered" evidence="1">
    <location>
        <begin position="129"/>
        <end position="202"/>
    </location>
</feature>
<dbReference type="InterPro" id="IPR013761">
    <property type="entry name" value="SAM/pointed_sf"/>
</dbReference>
<proteinExistence type="predicted"/>
<gene>
    <name evidence="2" type="ORF">ALAG00032_LOCUS4204</name>
</gene>
<dbReference type="Gene3D" id="1.10.150.50">
    <property type="entry name" value="Transcription Factor, Ets-1"/>
    <property type="match status" value="1"/>
</dbReference>
<name>A0A7S3NF64_9STRA</name>
<organism evidence="2">
    <name type="scientific">Aureoumbra lagunensis</name>
    <dbReference type="NCBI Taxonomy" id="44058"/>
    <lineage>
        <taxon>Eukaryota</taxon>
        <taxon>Sar</taxon>
        <taxon>Stramenopiles</taxon>
        <taxon>Ochrophyta</taxon>
        <taxon>Pelagophyceae</taxon>
        <taxon>Pelagomonadales</taxon>
        <taxon>Aureoumbra</taxon>
    </lineage>
</organism>
<evidence type="ECO:0008006" key="3">
    <source>
        <dbReference type="Google" id="ProtNLM"/>
    </source>
</evidence>
<reference evidence="2" key="1">
    <citation type="submission" date="2021-01" db="EMBL/GenBank/DDBJ databases">
        <authorList>
            <person name="Corre E."/>
            <person name="Pelletier E."/>
            <person name="Niang G."/>
            <person name="Scheremetjew M."/>
            <person name="Finn R."/>
            <person name="Kale V."/>
            <person name="Holt S."/>
            <person name="Cochrane G."/>
            <person name="Meng A."/>
            <person name="Brown T."/>
            <person name="Cohen L."/>
        </authorList>
    </citation>
    <scope>NUCLEOTIDE SEQUENCE</scope>
    <source>
        <strain evidence="2">CCMP1510</strain>
    </source>
</reference>
<protein>
    <recommendedName>
        <fullName evidence="3">SAM domain-containing protein</fullName>
    </recommendedName>
</protein>
<feature type="compositionally biased region" description="Polar residues" evidence="1">
    <location>
        <begin position="49"/>
        <end position="60"/>
    </location>
</feature>
<dbReference type="EMBL" id="HBIJ01005974">
    <property type="protein sequence ID" value="CAE0363463.1"/>
    <property type="molecule type" value="Transcribed_RNA"/>
</dbReference>
<feature type="compositionally biased region" description="Polar residues" evidence="1">
    <location>
        <begin position="1"/>
        <end position="20"/>
    </location>
</feature>
<dbReference type="SUPFAM" id="SSF47769">
    <property type="entry name" value="SAM/Pointed domain"/>
    <property type="match status" value="1"/>
</dbReference>
<feature type="compositionally biased region" description="Basic residues" evidence="1">
    <location>
        <begin position="152"/>
        <end position="171"/>
    </location>
</feature>
<feature type="compositionally biased region" description="Low complexity" evidence="1">
    <location>
        <begin position="129"/>
        <end position="141"/>
    </location>
</feature>
<dbReference type="AlphaFoldDB" id="A0A7S3NF64"/>
<feature type="region of interest" description="Disordered" evidence="1">
    <location>
        <begin position="1"/>
        <end position="70"/>
    </location>
</feature>
<evidence type="ECO:0000313" key="2">
    <source>
        <dbReference type="EMBL" id="CAE0363463.1"/>
    </source>
</evidence>
<accession>A0A7S3NF64</accession>
<sequence length="202" mass="22263">MLSSQSSEKSTLQNSETTKALESFETKKSSTTTTTTKKKKNNKRYVPTEISQRSEQDNNITPPPTGSSDRVKKDLIEFLASVRCEKYLDIFANEDIFSLADLSLVARESQLAHLELPIGVRRRIQLSLSSSQSNPDSPISNPNKEEQTPANNKKKNAPSTSKKKRVSRKRNTAPVDDDTDSPPQSPAATATKIATAVLPDDD</sequence>
<evidence type="ECO:0000256" key="1">
    <source>
        <dbReference type="SAM" id="MobiDB-lite"/>
    </source>
</evidence>